<protein>
    <recommendedName>
        <fullName evidence="5">Secreted protein</fullName>
    </recommendedName>
</protein>
<proteinExistence type="predicted"/>
<reference evidence="4" key="1">
    <citation type="journal article" date="2017" name="Nat. Microbiol.">
        <title>Global analysis of biosynthetic gene clusters reveals vast potential of secondary metabolite production in Penicillium species.</title>
        <authorList>
            <person name="Nielsen J.C."/>
            <person name="Grijseels S."/>
            <person name="Prigent S."/>
            <person name="Ji B."/>
            <person name="Dainat J."/>
            <person name="Nielsen K.F."/>
            <person name="Frisvad J.C."/>
            <person name="Workman M."/>
            <person name="Nielsen J."/>
        </authorList>
    </citation>
    <scope>NUCLEOTIDE SEQUENCE [LARGE SCALE GENOMIC DNA]</scope>
    <source>
        <strain evidence="4">IBT 4502</strain>
    </source>
</reference>
<feature type="signal peptide" evidence="2">
    <location>
        <begin position="1"/>
        <end position="22"/>
    </location>
</feature>
<gene>
    <name evidence="3" type="ORF">PENPOL_c003G09854</name>
</gene>
<feature type="region of interest" description="Disordered" evidence="1">
    <location>
        <begin position="52"/>
        <end position="121"/>
    </location>
</feature>
<feature type="chain" id="PRO_5010704000" description="Secreted protein" evidence="2">
    <location>
        <begin position="23"/>
        <end position="121"/>
    </location>
</feature>
<feature type="compositionally biased region" description="Basic and acidic residues" evidence="1">
    <location>
        <begin position="68"/>
        <end position="92"/>
    </location>
</feature>
<organism evidence="3 4">
    <name type="scientific">Penicillium polonicum</name>
    <dbReference type="NCBI Taxonomy" id="60169"/>
    <lineage>
        <taxon>Eukaryota</taxon>
        <taxon>Fungi</taxon>
        <taxon>Dikarya</taxon>
        <taxon>Ascomycota</taxon>
        <taxon>Pezizomycotina</taxon>
        <taxon>Eurotiomycetes</taxon>
        <taxon>Eurotiomycetidae</taxon>
        <taxon>Eurotiales</taxon>
        <taxon>Aspergillaceae</taxon>
        <taxon>Penicillium</taxon>
    </lineage>
</organism>
<evidence type="ECO:0008006" key="5">
    <source>
        <dbReference type="Google" id="ProtNLM"/>
    </source>
</evidence>
<dbReference type="AlphaFoldDB" id="A0A1V6NTC6"/>
<evidence type="ECO:0000256" key="1">
    <source>
        <dbReference type="SAM" id="MobiDB-lite"/>
    </source>
</evidence>
<evidence type="ECO:0000313" key="3">
    <source>
        <dbReference type="EMBL" id="OQD67849.1"/>
    </source>
</evidence>
<name>A0A1V6NTC6_PENPO</name>
<sequence length="121" mass="13645">MASSSCAFLLLRLFLKERLALAWPVPEISDRLEGREEWHRRALETRFDRAGTQHELAVATPISDEDNRDALTDHAPSEHTSDAAHHTDDQNNHEQVNNDGQANADHQVNVDGQPDDQQTVE</sequence>
<dbReference type="EMBL" id="MDYM01000003">
    <property type="protein sequence ID" value="OQD67849.1"/>
    <property type="molecule type" value="Genomic_DNA"/>
</dbReference>
<keyword evidence="2" id="KW-0732">Signal</keyword>
<evidence type="ECO:0000256" key="2">
    <source>
        <dbReference type="SAM" id="SignalP"/>
    </source>
</evidence>
<keyword evidence="4" id="KW-1185">Reference proteome</keyword>
<feature type="compositionally biased region" description="Polar residues" evidence="1">
    <location>
        <begin position="93"/>
        <end position="106"/>
    </location>
</feature>
<comment type="caution">
    <text evidence="3">The sequence shown here is derived from an EMBL/GenBank/DDBJ whole genome shotgun (WGS) entry which is preliminary data.</text>
</comment>
<evidence type="ECO:0000313" key="4">
    <source>
        <dbReference type="Proteomes" id="UP000191408"/>
    </source>
</evidence>
<dbReference type="Proteomes" id="UP000191408">
    <property type="component" value="Unassembled WGS sequence"/>
</dbReference>
<accession>A0A1V6NTC6</accession>